<keyword evidence="1" id="KW-0560">Oxidoreductase</keyword>
<dbReference type="Proteomes" id="UP000255467">
    <property type="component" value="Unassembled WGS sequence"/>
</dbReference>
<protein>
    <submittedName>
        <fullName evidence="3">Uncharacterized conserved protein</fullName>
    </submittedName>
</protein>
<evidence type="ECO:0000259" key="2">
    <source>
        <dbReference type="Pfam" id="PF03807"/>
    </source>
</evidence>
<dbReference type="Pfam" id="PF03807">
    <property type="entry name" value="F420_oxidored"/>
    <property type="match status" value="1"/>
</dbReference>
<evidence type="ECO:0000313" key="4">
    <source>
        <dbReference type="Proteomes" id="UP000255467"/>
    </source>
</evidence>
<feature type="domain" description="Pyrroline-5-carboxylate reductase catalytic N-terminal" evidence="2">
    <location>
        <begin position="2"/>
        <end position="91"/>
    </location>
</feature>
<dbReference type="InterPro" id="IPR051267">
    <property type="entry name" value="STEAP_metalloreductase"/>
</dbReference>
<dbReference type="OrthoDB" id="5738121at2"/>
<dbReference type="STRING" id="1406858.GCA_000710895_05595"/>
<sequence length="216" mass="22253">MRIGIIGAGQMARALGGGWAAAGHEIVIGARSVERAAEAADAIGHSATAGGIEQATEFGQTILLALPVAALSDVLRDPDGFRGRTIIDCTNAFRPDTGGFTLTEPAVAERIAAEAPGAHVVKAFNVCAAEVWAADLRTFEGRPLTVPLCGDDTESLDRVAALAEDLGLRPVRAGGLAQARYLEAAAAFLVGQWFSGNDARAMLPPLEHAFAVPDGA</sequence>
<dbReference type="EMBL" id="UGRY01000002">
    <property type="protein sequence ID" value="SUA73710.1"/>
    <property type="molecule type" value="Genomic_DNA"/>
</dbReference>
<dbReference type="AlphaFoldDB" id="A0A378YAZ2"/>
<dbReference type="RefSeq" id="WP_039817591.1">
    <property type="nucleotide sequence ID" value="NZ_UGRY01000002.1"/>
</dbReference>
<evidence type="ECO:0000256" key="1">
    <source>
        <dbReference type="ARBA" id="ARBA00023002"/>
    </source>
</evidence>
<reference evidence="3 4" key="1">
    <citation type="submission" date="2018-06" db="EMBL/GenBank/DDBJ databases">
        <authorList>
            <consortium name="Pathogen Informatics"/>
            <person name="Doyle S."/>
        </authorList>
    </citation>
    <scope>NUCLEOTIDE SEQUENCE [LARGE SCALE GENOMIC DNA]</scope>
    <source>
        <strain evidence="3 4">NCTC1934</strain>
    </source>
</reference>
<dbReference type="PANTHER" id="PTHR14239">
    <property type="entry name" value="DUDULIN-RELATED"/>
    <property type="match status" value="1"/>
</dbReference>
<proteinExistence type="predicted"/>
<dbReference type="InterPro" id="IPR036291">
    <property type="entry name" value="NAD(P)-bd_dom_sf"/>
</dbReference>
<dbReference type="PANTHER" id="PTHR14239:SF10">
    <property type="entry name" value="REDUCTASE"/>
    <property type="match status" value="1"/>
</dbReference>
<dbReference type="Gene3D" id="3.40.50.720">
    <property type="entry name" value="NAD(P)-binding Rossmann-like Domain"/>
    <property type="match status" value="1"/>
</dbReference>
<organism evidence="3 4">
    <name type="scientific">Nocardia otitidiscaviarum</name>
    <dbReference type="NCBI Taxonomy" id="1823"/>
    <lineage>
        <taxon>Bacteria</taxon>
        <taxon>Bacillati</taxon>
        <taxon>Actinomycetota</taxon>
        <taxon>Actinomycetes</taxon>
        <taxon>Mycobacteriales</taxon>
        <taxon>Nocardiaceae</taxon>
        <taxon>Nocardia</taxon>
    </lineage>
</organism>
<name>A0A378YAZ2_9NOCA</name>
<dbReference type="GO" id="GO:0016491">
    <property type="term" value="F:oxidoreductase activity"/>
    <property type="evidence" value="ECO:0007669"/>
    <property type="project" value="UniProtKB-KW"/>
</dbReference>
<gene>
    <name evidence="3" type="ORF">NCTC1934_01157</name>
</gene>
<dbReference type="SUPFAM" id="SSF51735">
    <property type="entry name" value="NAD(P)-binding Rossmann-fold domains"/>
    <property type="match status" value="1"/>
</dbReference>
<keyword evidence="4" id="KW-1185">Reference proteome</keyword>
<evidence type="ECO:0000313" key="3">
    <source>
        <dbReference type="EMBL" id="SUA73710.1"/>
    </source>
</evidence>
<dbReference type="InterPro" id="IPR028939">
    <property type="entry name" value="P5C_Rdtase_cat_N"/>
</dbReference>
<accession>A0A378YAZ2</accession>